<evidence type="ECO:0000313" key="2">
    <source>
        <dbReference type="EMBL" id="KJB43116.1"/>
    </source>
</evidence>
<sequence length="282" mass="32926">MYQVLPLLTKKYIWSSEEEFSSEEEQSEEEISKEDVSDEAKSFLEIPKLHVEKILLNCIRLNERQHLLEVEMKERKAEMKERKAKMKELKAEFEKANHLLEILTEGYSDLLISLVRDDLHWRDLIICSKVSALVPESEVEDESINEIRRLHVQNVKGELMKLGETKESLEKEMMELSQELNGMKEHIRTKKHMFATLEKTHPLTFRGPLDDGQIGLDDDEQVGSDDGQFSIRSPHLRAFGSKRSKNRADFRSHTSWALPHGLDMQSYRIPRFASEIHGKHNF</sequence>
<reference evidence="2 3" key="1">
    <citation type="journal article" date="2012" name="Nature">
        <title>Repeated polyploidization of Gossypium genomes and the evolution of spinnable cotton fibres.</title>
        <authorList>
            <person name="Paterson A.H."/>
            <person name="Wendel J.F."/>
            <person name="Gundlach H."/>
            <person name="Guo H."/>
            <person name="Jenkins J."/>
            <person name="Jin D."/>
            <person name="Llewellyn D."/>
            <person name="Showmaker K.C."/>
            <person name="Shu S."/>
            <person name="Udall J."/>
            <person name="Yoo M.J."/>
            <person name="Byers R."/>
            <person name="Chen W."/>
            <person name="Doron-Faigenboim A."/>
            <person name="Duke M.V."/>
            <person name="Gong L."/>
            <person name="Grimwood J."/>
            <person name="Grover C."/>
            <person name="Grupp K."/>
            <person name="Hu G."/>
            <person name="Lee T.H."/>
            <person name="Li J."/>
            <person name="Lin L."/>
            <person name="Liu T."/>
            <person name="Marler B.S."/>
            <person name="Page J.T."/>
            <person name="Roberts A.W."/>
            <person name="Romanel E."/>
            <person name="Sanders W.S."/>
            <person name="Szadkowski E."/>
            <person name="Tan X."/>
            <person name="Tang H."/>
            <person name="Xu C."/>
            <person name="Wang J."/>
            <person name="Wang Z."/>
            <person name="Zhang D."/>
            <person name="Zhang L."/>
            <person name="Ashrafi H."/>
            <person name="Bedon F."/>
            <person name="Bowers J.E."/>
            <person name="Brubaker C.L."/>
            <person name="Chee P.W."/>
            <person name="Das S."/>
            <person name="Gingle A.R."/>
            <person name="Haigler C.H."/>
            <person name="Harker D."/>
            <person name="Hoffmann L.V."/>
            <person name="Hovav R."/>
            <person name="Jones D.C."/>
            <person name="Lemke C."/>
            <person name="Mansoor S."/>
            <person name="ur Rahman M."/>
            <person name="Rainville L.N."/>
            <person name="Rambani A."/>
            <person name="Reddy U.K."/>
            <person name="Rong J.K."/>
            <person name="Saranga Y."/>
            <person name="Scheffler B.E."/>
            <person name="Scheffler J.A."/>
            <person name="Stelly D.M."/>
            <person name="Triplett B.A."/>
            <person name="Van Deynze A."/>
            <person name="Vaslin M.F."/>
            <person name="Waghmare V.N."/>
            <person name="Walford S.A."/>
            <person name="Wright R.J."/>
            <person name="Zaki E.A."/>
            <person name="Zhang T."/>
            <person name="Dennis E.S."/>
            <person name="Mayer K.F."/>
            <person name="Peterson D.G."/>
            <person name="Rokhsar D.S."/>
            <person name="Wang X."/>
            <person name="Schmutz J."/>
        </authorList>
    </citation>
    <scope>NUCLEOTIDE SEQUENCE [LARGE SCALE GENOMIC DNA]</scope>
</reference>
<keyword evidence="3" id="KW-1185">Reference proteome</keyword>
<feature type="coiled-coil region" evidence="1">
    <location>
        <begin position="152"/>
        <end position="186"/>
    </location>
</feature>
<dbReference type="AlphaFoldDB" id="A0A0D2SMH1"/>
<dbReference type="Proteomes" id="UP000032304">
    <property type="component" value="Chromosome 7"/>
</dbReference>
<protein>
    <submittedName>
        <fullName evidence="2">Uncharacterized protein</fullName>
    </submittedName>
</protein>
<name>A0A0D2SMH1_GOSRA</name>
<dbReference type="EMBL" id="CM001746">
    <property type="protein sequence ID" value="KJB43116.1"/>
    <property type="molecule type" value="Genomic_DNA"/>
</dbReference>
<evidence type="ECO:0000256" key="1">
    <source>
        <dbReference type="SAM" id="Coils"/>
    </source>
</evidence>
<keyword evidence="1" id="KW-0175">Coiled coil</keyword>
<gene>
    <name evidence="2" type="ORF">B456_007G184700</name>
</gene>
<dbReference type="Gramene" id="KJB43116">
    <property type="protein sequence ID" value="KJB43116"/>
    <property type="gene ID" value="B456_007G184700"/>
</dbReference>
<accession>A0A0D2SMH1</accession>
<organism evidence="2 3">
    <name type="scientific">Gossypium raimondii</name>
    <name type="common">Peruvian cotton</name>
    <name type="synonym">Gossypium klotzschianum subsp. raimondii</name>
    <dbReference type="NCBI Taxonomy" id="29730"/>
    <lineage>
        <taxon>Eukaryota</taxon>
        <taxon>Viridiplantae</taxon>
        <taxon>Streptophyta</taxon>
        <taxon>Embryophyta</taxon>
        <taxon>Tracheophyta</taxon>
        <taxon>Spermatophyta</taxon>
        <taxon>Magnoliopsida</taxon>
        <taxon>eudicotyledons</taxon>
        <taxon>Gunneridae</taxon>
        <taxon>Pentapetalae</taxon>
        <taxon>rosids</taxon>
        <taxon>malvids</taxon>
        <taxon>Malvales</taxon>
        <taxon>Malvaceae</taxon>
        <taxon>Malvoideae</taxon>
        <taxon>Gossypium</taxon>
    </lineage>
</organism>
<feature type="coiled-coil region" evidence="1">
    <location>
        <begin position="69"/>
        <end position="106"/>
    </location>
</feature>
<evidence type="ECO:0000313" key="3">
    <source>
        <dbReference type="Proteomes" id="UP000032304"/>
    </source>
</evidence>
<proteinExistence type="predicted"/>